<protein>
    <recommendedName>
        <fullName evidence="1">DUF6449 domain-containing protein</fullName>
    </recommendedName>
</protein>
<organism evidence="2 3">
    <name type="scientific">Priestia filamentosa</name>
    <dbReference type="NCBI Taxonomy" id="1402861"/>
    <lineage>
        <taxon>Bacteria</taxon>
        <taxon>Bacillati</taxon>
        <taxon>Bacillota</taxon>
        <taxon>Bacilli</taxon>
        <taxon>Bacillales</taxon>
        <taxon>Bacillaceae</taxon>
        <taxon>Priestia</taxon>
    </lineage>
</organism>
<dbReference type="EMBL" id="CP011974">
    <property type="protein sequence ID" value="AWG44207.1"/>
    <property type="molecule type" value="Genomic_DNA"/>
</dbReference>
<dbReference type="GeneID" id="93700709"/>
<dbReference type="KEGG" id="beo:BEH_24375"/>
<gene>
    <name evidence="2" type="ORF">BEH_24375</name>
</gene>
<name>A0A1X7DHD2_9BACI</name>
<evidence type="ECO:0000313" key="3">
    <source>
        <dbReference type="Proteomes" id="UP000036202"/>
    </source>
</evidence>
<dbReference type="Proteomes" id="UP000036202">
    <property type="component" value="Chromosome"/>
</dbReference>
<proteinExistence type="predicted"/>
<dbReference type="AlphaFoldDB" id="A0A1X7DHD2"/>
<dbReference type="RefSeq" id="WP_048896831.1">
    <property type="nucleotide sequence ID" value="NZ_CP011974.1"/>
</dbReference>
<reference evidence="2 3" key="1">
    <citation type="journal article" date="2015" name="PLoS ONE">
        <title>Genome Sequence of Bacillus endophyticus and Analysis of Its Companion Mechanism in the Ketogulonigenium vulgare-Bacillus Strain Consortium.</title>
        <authorList>
            <person name="Jia N."/>
            <person name="Du J."/>
            <person name="Ding M.Z."/>
            <person name="Gao F."/>
            <person name="Yuan Y.J."/>
        </authorList>
    </citation>
    <scope>NUCLEOTIDE SEQUENCE [LARGE SCALE GENOMIC DNA]</scope>
    <source>
        <strain evidence="2 3">Hbe603</strain>
    </source>
</reference>
<dbReference type="OrthoDB" id="1706490at2"/>
<feature type="domain" description="DUF6449" evidence="1">
    <location>
        <begin position="458"/>
        <end position="550"/>
    </location>
</feature>
<evidence type="ECO:0000259" key="1">
    <source>
        <dbReference type="Pfam" id="PF20047"/>
    </source>
</evidence>
<dbReference type="Pfam" id="PF20047">
    <property type="entry name" value="DUF6449"/>
    <property type="match status" value="1"/>
</dbReference>
<sequence length="673" mass="78112">MRQKTSLFNKGIFVQDLRSVGWIGIVYFLLLVAVGPLQTLLKIEEYRKTVLEPQYYMQSRVINFFELDSAHVLLTFTVPVVLSIFLFRYLHTKMAANYIHSLPMKRSTLFHQRMLTGSLLLLLPLVIDTFIMFGIGQGYDLGTAYSFKSLSLWFVTLLLFNLFVFAGSTFVAMFTGMSLLQGALTYIMFILPIGIFTIILQYEDLFLFGFSSELVQSGYSSKIFPIERMANITDGPLSLLEWCIYILVTVFFYNVALLIYRHRKTEAATQAIVVRPLRPVFKYGVTTCFMLVGGVYFWSNQDDIKWLIVGLIIGSLIGYIIGSMILEKTWRIFSKWKGYIGFAIAAFIIMFTLNLDVFGYENHVPKSNEIKRVYISSEYVDIETLLANDNEFNRYIEESIKNGEFNSEAEARRYYKREFFKNKNDINNVIKLHKSIINDKEKLQSLHKSRDNMVIFVYELKDGSHVMRQYSLPNHKYDNVYKPIVESDEYKENLYPVLSLKENEVQQIILTNGIGFMEKQEVISDSNDVKELFNLMKQDARAQTYGDIIRGKGMLINVEFITGKDRMRTDQIPLTFTKTIKWLKEHHLYDKVVPKADEFDYVVVKKYNINGSHEEIASTEEITDKNKINQLIKLSSDKGLEYSIDFVSKNGHSNYEVNVQYEDLPNDIKKQLN</sequence>
<dbReference type="InterPro" id="IPR045611">
    <property type="entry name" value="DUF6449"/>
</dbReference>
<keyword evidence="3" id="KW-1185">Reference proteome</keyword>
<accession>A0A2S1LZF9</accession>
<evidence type="ECO:0000313" key="2">
    <source>
        <dbReference type="EMBL" id="AWG44207.1"/>
    </source>
</evidence>
<accession>A0A1X7DHD2</accession>
<reference evidence="3" key="2">
    <citation type="submission" date="2015-06" db="EMBL/GenBank/DDBJ databases">
        <title>Genome Sequence of Bacillus endophyticus and Analysis of its Companion Mechanism in the Ketogulonigenium vulgare-Bacillus strain Consortium.</title>
        <authorList>
            <person name="Jia N."/>
            <person name="Du J."/>
            <person name="Ding M.-Z."/>
            <person name="Gao F."/>
            <person name="Yuan Y.-J."/>
        </authorList>
    </citation>
    <scope>NUCLEOTIDE SEQUENCE [LARGE SCALE GENOMIC DNA]</scope>
    <source>
        <strain evidence="3">Hbe603</strain>
    </source>
</reference>